<evidence type="ECO:0000313" key="3">
    <source>
        <dbReference type="Proteomes" id="UP000189966"/>
    </source>
</evidence>
<dbReference type="OrthoDB" id="5878686at2"/>
<keyword evidence="1" id="KW-0472">Membrane</keyword>
<dbReference type="RefSeq" id="WP_080156259.1">
    <property type="nucleotide sequence ID" value="NZ_FUZI01000001.1"/>
</dbReference>
<protein>
    <submittedName>
        <fullName evidence="2">Uncharacterized protein</fullName>
    </submittedName>
</protein>
<keyword evidence="1" id="KW-1133">Transmembrane helix</keyword>
<organism evidence="2 3">
    <name type="scientific">Photobacterium piscicola</name>
    <dbReference type="NCBI Taxonomy" id="1378299"/>
    <lineage>
        <taxon>Bacteria</taxon>
        <taxon>Pseudomonadati</taxon>
        <taxon>Pseudomonadota</taxon>
        <taxon>Gammaproteobacteria</taxon>
        <taxon>Vibrionales</taxon>
        <taxon>Vibrionaceae</taxon>
        <taxon>Photobacterium</taxon>
    </lineage>
</organism>
<dbReference type="AlphaFoldDB" id="A0A1T5HXB1"/>
<reference evidence="2 3" key="1">
    <citation type="submission" date="2017-02" db="EMBL/GenBank/DDBJ databases">
        <authorList>
            <person name="Peterson S.W."/>
        </authorList>
    </citation>
    <scope>NUCLEOTIDE SEQUENCE [LARGE SCALE GENOMIC DNA]</scope>
    <source>
        <strain evidence="3">type strain: NCCB 100098</strain>
    </source>
</reference>
<sequence length="100" mass="11948">MLDSDLKISQWRQQRKKGLFNFIISHYFLGGLGFLGGKTLERLSFSDDDLDLLFAKELLITFMTLSIIIPLVGLFFWYWNERKYHRHNEKYNSHTTEKKS</sequence>
<feature type="transmembrane region" description="Helical" evidence="1">
    <location>
        <begin position="58"/>
        <end position="79"/>
    </location>
</feature>
<evidence type="ECO:0000313" key="2">
    <source>
        <dbReference type="EMBL" id="SKC31481.1"/>
    </source>
</evidence>
<dbReference type="EMBL" id="FUZI01000001">
    <property type="protein sequence ID" value="SKC31481.1"/>
    <property type="molecule type" value="Genomic_DNA"/>
</dbReference>
<proteinExistence type="predicted"/>
<accession>A0A1T5HXB1</accession>
<feature type="transmembrane region" description="Helical" evidence="1">
    <location>
        <begin position="20"/>
        <end position="38"/>
    </location>
</feature>
<keyword evidence="1" id="KW-0812">Transmembrane</keyword>
<evidence type="ECO:0000256" key="1">
    <source>
        <dbReference type="SAM" id="Phobius"/>
    </source>
</evidence>
<name>A0A1T5HXB1_9GAMM</name>
<dbReference type="Proteomes" id="UP000189966">
    <property type="component" value="Unassembled WGS sequence"/>
</dbReference>
<gene>
    <name evidence="2" type="ORF">CZ809_00959</name>
</gene>